<proteinExistence type="predicted"/>
<gene>
    <name evidence="1" type="ORF">J0X27_11235</name>
</gene>
<dbReference type="Proteomes" id="UP000663191">
    <property type="component" value="Chromosome"/>
</dbReference>
<dbReference type="AlphaFoldDB" id="A0A8A2U5W8"/>
<organism evidence="1 2">
    <name type="scientific">Natrinema longum</name>
    <dbReference type="NCBI Taxonomy" id="370324"/>
    <lineage>
        <taxon>Archaea</taxon>
        <taxon>Methanobacteriati</taxon>
        <taxon>Methanobacteriota</taxon>
        <taxon>Stenosarchaea group</taxon>
        <taxon>Halobacteria</taxon>
        <taxon>Halobacteriales</taxon>
        <taxon>Natrialbaceae</taxon>
        <taxon>Natrinema</taxon>
    </lineage>
</organism>
<dbReference type="KEGG" id="hlo:J0X27_11235"/>
<dbReference type="GeneID" id="63184325"/>
<name>A0A8A2U5W8_9EURY</name>
<evidence type="ECO:0000313" key="1">
    <source>
        <dbReference type="EMBL" id="QSW84033.1"/>
    </source>
</evidence>
<dbReference type="EMBL" id="CP071463">
    <property type="protein sequence ID" value="QSW84033.1"/>
    <property type="molecule type" value="Genomic_DNA"/>
</dbReference>
<sequence>MRRRKVLTSGIALTSMGIIPSSSAARLSEDQNHEYQGMEYLGQDKNKWYYQFEQNDERKLNIIEKDTRKVYVKEYSNEILDGVIKKPHGKRRSNDIPKRRGKKAYRKTSQMIMMMNEDWFMIPMLKTKKLT</sequence>
<protein>
    <submittedName>
        <fullName evidence="1">Uncharacterized protein</fullName>
    </submittedName>
</protein>
<keyword evidence="2" id="KW-1185">Reference proteome</keyword>
<reference evidence="1 2" key="1">
    <citation type="journal article" date="2006" name="Int. J. Syst. Evol. Microbiol.">
        <title>Haloterrigena longa sp. nov. and Haloterrigena limicola sp. nov., extremely halophilic archaea isolated from a salt lake.</title>
        <authorList>
            <person name="Cui H.L."/>
            <person name="Tohty D."/>
            <person name="Zhou P.J."/>
            <person name="Liu S.J."/>
        </authorList>
    </citation>
    <scope>NUCLEOTIDE SEQUENCE [LARGE SCALE GENOMIC DNA]</scope>
    <source>
        <strain evidence="1 2">ABH32</strain>
    </source>
</reference>
<dbReference type="RefSeq" id="WP_207269279.1">
    <property type="nucleotide sequence ID" value="NZ_CP071463.1"/>
</dbReference>
<evidence type="ECO:0000313" key="2">
    <source>
        <dbReference type="Proteomes" id="UP000663191"/>
    </source>
</evidence>
<accession>A0A8A2U5W8</accession>